<dbReference type="AlphaFoldDB" id="A0A5B7HBE9"/>
<reference evidence="2 3" key="1">
    <citation type="submission" date="2019-05" db="EMBL/GenBank/DDBJ databases">
        <title>Another draft genome of Portunus trituberculatus and its Hox gene families provides insights of decapod evolution.</title>
        <authorList>
            <person name="Jeong J.-H."/>
            <person name="Song I."/>
            <person name="Kim S."/>
            <person name="Choi T."/>
            <person name="Kim D."/>
            <person name="Ryu S."/>
            <person name="Kim W."/>
        </authorList>
    </citation>
    <scope>NUCLEOTIDE SEQUENCE [LARGE SCALE GENOMIC DNA]</scope>
    <source>
        <tissue evidence="2">Muscle</tissue>
    </source>
</reference>
<protein>
    <submittedName>
        <fullName evidence="2">Uncharacterized protein</fullName>
    </submittedName>
</protein>
<feature type="compositionally biased region" description="Polar residues" evidence="1">
    <location>
        <begin position="41"/>
        <end position="51"/>
    </location>
</feature>
<name>A0A5B7HBE9_PORTR</name>
<keyword evidence="3" id="KW-1185">Reference proteome</keyword>
<evidence type="ECO:0000313" key="3">
    <source>
        <dbReference type="Proteomes" id="UP000324222"/>
    </source>
</evidence>
<dbReference type="Proteomes" id="UP000324222">
    <property type="component" value="Unassembled WGS sequence"/>
</dbReference>
<proteinExistence type="predicted"/>
<organism evidence="2 3">
    <name type="scientific">Portunus trituberculatus</name>
    <name type="common">Swimming crab</name>
    <name type="synonym">Neptunus trituberculatus</name>
    <dbReference type="NCBI Taxonomy" id="210409"/>
    <lineage>
        <taxon>Eukaryota</taxon>
        <taxon>Metazoa</taxon>
        <taxon>Ecdysozoa</taxon>
        <taxon>Arthropoda</taxon>
        <taxon>Crustacea</taxon>
        <taxon>Multicrustacea</taxon>
        <taxon>Malacostraca</taxon>
        <taxon>Eumalacostraca</taxon>
        <taxon>Eucarida</taxon>
        <taxon>Decapoda</taxon>
        <taxon>Pleocyemata</taxon>
        <taxon>Brachyura</taxon>
        <taxon>Eubrachyura</taxon>
        <taxon>Portunoidea</taxon>
        <taxon>Portunidae</taxon>
        <taxon>Portuninae</taxon>
        <taxon>Portunus</taxon>
    </lineage>
</organism>
<accession>A0A5B7HBE9</accession>
<dbReference type="EMBL" id="VSRR010026225">
    <property type="protein sequence ID" value="MPC67423.1"/>
    <property type="molecule type" value="Genomic_DNA"/>
</dbReference>
<evidence type="ECO:0000313" key="2">
    <source>
        <dbReference type="EMBL" id="MPC67423.1"/>
    </source>
</evidence>
<comment type="caution">
    <text evidence="2">The sequence shown here is derived from an EMBL/GenBank/DDBJ whole genome shotgun (WGS) entry which is preliminary data.</text>
</comment>
<evidence type="ECO:0000256" key="1">
    <source>
        <dbReference type="SAM" id="MobiDB-lite"/>
    </source>
</evidence>
<gene>
    <name evidence="2" type="ORF">E2C01_061598</name>
</gene>
<sequence length="93" mass="9882">MTSGSDWTPPGMADMGGREGRGGKGSRVLGTTAVHHLASDPQHTTSVITTTRGHKTPGFSEHTTQQGLAPRVLLPSFNTCSKRPGRGRILELF</sequence>
<feature type="region of interest" description="Disordered" evidence="1">
    <location>
        <begin position="1"/>
        <end position="67"/>
    </location>
</feature>